<dbReference type="InterPro" id="IPR003656">
    <property type="entry name" value="Znf_BED"/>
</dbReference>
<comment type="caution">
    <text evidence="5">The sequence shown here is derived from an EMBL/GenBank/DDBJ whole genome shotgun (WGS) entry which is preliminary data.</text>
</comment>
<proteinExistence type="predicted"/>
<keyword evidence="3" id="KW-0862">Zinc</keyword>
<accession>A0A815H7B9</accession>
<dbReference type="GO" id="GO:0003677">
    <property type="term" value="F:DNA binding"/>
    <property type="evidence" value="ECO:0007669"/>
    <property type="project" value="InterPro"/>
</dbReference>
<evidence type="ECO:0000313" key="6">
    <source>
        <dbReference type="EMBL" id="CAF4214179.1"/>
    </source>
</evidence>
<dbReference type="AlphaFoldDB" id="A0A815H7B9"/>
<dbReference type="SUPFAM" id="SSF57667">
    <property type="entry name" value="beta-beta-alpha zinc fingers"/>
    <property type="match status" value="1"/>
</dbReference>
<organism evidence="5 7">
    <name type="scientific">Didymodactylos carnosus</name>
    <dbReference type="NCBI Taxonomy" id="1234261"/>
    <lineage>
        <taxon>Eukaryota</taxon>
        <taxon>Metazoa</taxon>
        <taxon>Spiralia</taxon>
        <taxon>Gnathifera</taxon>
        <taxon>Rotifera</taxon>
        <taxon>Eurotatoria</taxon>
        <taxon>Bdelloidea</taxon>
        <taxon>Philodinida</taxon>
        <taxon>Philodinidae</taxon>
        <taxon>Didymodactylos</taxon>
    </lineage>
</organism>
<name>A0A815H7B9_9BILA</name>
<dbReference type="Proteomes" id="UP000663829">
    <property type="component" value="Unassembled WGS sequence"/>
</dbReference>
<sequence>MIFENEFTKKYQIIPHNKSKGRHGLEQHYDDFKEYNVGDLKGKTSATCTICKETVWHLKSSTSNYSRHLQRNHPAEFQLWSTTNASKEKKSENKMQQVTLDTILSPTSHTMKYGLGHLRQIELTKMVFNDLVLGLDLPLSITEKPAFVRAMTIYSILIVIIHA</sequence>
<evidence type="ECO:0000256" key="1">
    <source>
        <dbReference type="ARBA" id="ARBA00022723"/>
    </source>
</evidence>
<evidence type="ECO:0000259" key="4">
    <source>
        <dbReference type="Pfam" id="PF02892"/>
    </source>
</evidence>
<gene>
    <name evidence="5" type="ORF">GPM918_LOCUS30727</name>
    <name evidence="6" type="ORF">SRO942_LOCUS31353</name>
</gene>
<dbReference type="EMBL" id="CAJOBC010062360">
    <property type="protein sequence ID" value="CAF4214179.1"/>
    <property type="molecule type" value="Genomic_DNA"/>
</dbReference>
<dbReference type="GO" id="GO:0008270">
    <property type="term" value="F:zinc ion binding"/>
    <property type="evidence" value="ECO:0007669"/>
    <property type="project" value="UniProtKB-KW"/>
</dbReference>
<keyword evidence="2" id="KW-0863">Zinc-finger</keyword>
<evidence type="ECO:0000256" key="2">
    <source>
        <dbReference type="ARBA" id="ARBA00022771"/>
    </source>
</evidence>
<keyword evidence="1" id="KW-0479">Metal-binding</keyword>
<dbReference type="Pfam" id="PF02892">
    <property type="entry name" value="zf-BED"/>
    <property type="match status" value="1"/>
</dbReference>
<evidence type="ECO:0000313" key="7">
    <source>
        <dbReference type="Proteomes" id="UP000663829"/>
    </source>
</evidence>
<dbReference type="InterPro" id="IPR036236">
    <property type="entry name" value="Znf_C2H2_sf"/>
</dbReference>
<evidence type="ECO:0000256" key="3">
    <source>
        <dbReference type="ARBA" id="ARBA00022833"/>
    </source>
</evidence>
<feature type="domain" description="BED-type" evidence="4">
    <location>
        <begin position="42"/>
        <end position="74"/>
    </location>
</feature>
<dbReference type="Proteomes" id="UP000681722">
    <property type="component" value="Unassembled WGS sequence"/>
</dbReference>
<keyword evidence="7" id="KW-1185">Reference proteome</keyword>
<evidence type="ECO:0000313" key="5">
    <source>
        <dbReference type="EMBL" id="CAF1347247.1"/>
    </source>
</evidence>
<reference evidence="5" key="1">
    <citation type="submission" date="2021-02" db="EMBL/GenBank/DDBJ databases">
        <authorList>
            <person name="Nowell W R."/>
        </authorList>
    </citation>
    <scope>NUCLEOTIDE SEQUENCE</scope>
</reference>
<dbReference type="EMBL" id="CAJNOQ010014724">
    <property type="protein sequence ID" value="CAF1347247.1"/>
    <property type="molecule type" value="Genomic_DNA"/>
</dbReference>
<dbReference type="OrthoDB" id="10489310at2759"/>
<protein>
    <recommendedName>
        <fullName evidence="4">BED-type domain-containing protein</fullName>
    </recommendedName>
</protein>